<proteinExistence type="predicted"/>
<reference evidence="2" key="1">
    <citation type="submission" date="2009-09" db="EMBL/GenBank/DDBJ databases">
        <title>The complete chromosome of Sebaldella termitidis ATCC 33386.</title>
        <authorList>
            <consortium name="US DOE Joint Genome Institute (JGI-PGF)"/>
            <person name="Lucas S."/>
            <person name="Copeland A."/>
            <person name="Lapidus A."/>
            <person name="Glavina del Rio T."/>
            <person name="Dalin E."/>
            <person name="Tice H."/>
            <person name="Bruce D."/>
            <person name="Goodwin L."/>
            <person name="Pitluck S."/>
            <person name="Kyrpides N."/>
            <person name="Mavromatis K."/>
            <person name="Ivanova N."/>
            <person name="Mikhailova N."/>
            <person name="Sims D."/>
            <person name="Meincke L."/>
            <person name="Brettin T."/>
            <person name="Detter J.C."/>
            <person name="Han C."/>
            <person name="Larimer F."/>
            <person name="Land M."/>
            <person name="Hauser L."/>
            <person name="Markowitz V."/>
            <person name="Cheng J.F."/>
            <person name="Hugenholtz P."/>
            <person name="Woyke T."/>
            <person name="Wu D."/>
            <person name="Eisen J.A."/>
        </authorList>
    </citation>
    <scope>NUCLEOTIDE SEQUENCE [LARGE SCALE GENOMIC DNA]</scope>
    <source>
        <strain evidence="2">ATCC 33386 / NCTC 11300</strain>
    </source>
</reference>
<keyword evidence="2" id="KW-1185">Reference proteome</keyword>
<evidence type="ECO:0000313" key="1">
    <source>
        <dbReference type="EMBL" id="ACZ09989.1"/>
    </source>
</evidence>
<dbReference type="KEGG" id="str:Sterm_3147"/>
<dbReference type="STRING" id="526218.Sterm_3147"/>
<sequence>MFKKKYTNKEIFDKWLKLLPGNLNELNKFDFLICPYCGKKGVGYLYIGSKIDRIGYLQSWCNFCYHGIYMSRARIPEGAKMIEMKDKTIDINSLIPEYIEITPY</sequence>
<gene>
    <name evidence="1" type="ordered locus">Sterm_3147</name>
</gene>
<dbReference type="AlphaFoldDB" id="D1APF5"/>
<accession>D1APF5</accession>
<reference evidence="1 2" key="2">
    <citation type="journal article" date="2010" name="Stand. Genomic Sci.">
        <title>Complete genome sequence of Sebaldella termitidis type strain (NCTC 11300).</title>
        <authorList>
            <person name="Harmon-Smith M."/>
            <person name="Celia L."/>
            <person name="Chertkov O."/>
            <person name="Lapidus A."/>
            <person name="Copeland A."/>
            <person name="Glavina Del Rio T."/>
            <person name="Nolan M."/>
            <person name="Lucas S."/>
            <person name="Tice H."/>
            <person name="Cheng J.F."/>
            <person name="Han C."/>
            <person name="Detter J.C."/>
            <person name="Bruce D."/>
            <person name="Goodwin L."/>
            <person name="Pitluck S."/>
            <person name="Pati A."/>
            <person name="Liolios K."/>
            <person name="Ivanova N."/>
            <person name="Mavromatis K."/>
            <person name="Mikhailova N."/>
            <person name="Chen A."/>
            <person name="Palaniappan K."/>
            <person name="Land M."/>
            <person name="Hauser L."/>
            <person name="Chang Y.J."/>
            <person name="Jeffries C.D."/>
            <person name="Brettin T."/>
            <person name="Goker M."/>
            <person name="Beck B."/>
            <person name="Bristow J."/>
            <person name="Eisen J.A."/>
            <person name="Markowitz V."/>
            <person name="Hugenholtz P."/>
            <person name="Kyrpides N.C."/>
            <person name="Klenk H.P."/>
            <person name="Chen F."/>
        </authorList>
    </citation>
    <scope>NUCLEOTIDE SEQUENCE [LARGE SCALE GENOMIC DNA]</scope>
    <source>
        <strain evidence="2">ATCC 33386 / NCTC 11300</strain>
    </source>
</reference>
<name>D1APF5_SEBTE</name>
<evidence type="ECO:0000313" key="2">
    <source>
        <dbReference type="Proteomes" id="UP000000845"/>
    </source>
</evidence>
<dbReference type="EMBL" id="CP001739">
    <property type="protein sequence ID" value="ACZ09989.1"/>
    <property type="molecule type" value="Genomic_DNA"/>
</dbReference>
<dbReference type="RefSeq" id="WP_012862571.1">
    <property type="nucleotide sequence ID" value="NC_013517.1"/>
</dbReference>
<organism evidence="1 2">
    <name type="scientific">Sebaldella termitidis (strain ATCC 33386 / NCTC 11300)</name>
    <dbReference type="NCBI Taxonomy" id="526218"/>
    <lineage>
        <taxon>Bacteria</taxon>
        <taxon>Fusobacteriati</taxon>
        <taxon>Fusobacteriota</taxon>
        <taxon>Fusobacteriia</taxon>
        <taxon>Fusobacteriales</taxon>
        <taxon>Leptotrichiaceae</taxon>
        <taxon>Sebaldella</taxon>
    </lineage>
</organism>
<dbReference type="Proteomes" id="UP000000845">
    <property type="component" value="Chromosome"/>
</dbReference>
<dbReference type="HOGENOM" id="CLU_183079_0_0_0"/>
<protein>
    <submittedName>
        <fullName evidence="1">Uncharacterized protein</fullName>
    </submittedName>
</protein>